<evidence type="ECO:0000313" key="2">
    <source>
        <dbReference type="EnsemblPlants" id="KEH27782"/>
    </source>
</evidence>
<protein>
    <submittedName>
        <fullName evidence="1 2">Uncharacterized protein</fullName>
    </submittedName>
</protein>
<sequence>MLMGKRLSTSLGDWYYLDDLQLHLGDWFLLPLPQKLMMSVSKATKKAVQCGKFSGQLIPTEGDTHASKRARVLVDDSDEEGGFEDCSFIIENNESTVEALSGDVTFSREESGITVSKEGRWGLLDALEEASINVNLSSLGHSCTDSIRWNIVNAYEKDKIKSMILMGCTNITADILEKFLVSRLREIMKANACDFFVPKVPEHGLSSVKEGISRMCRDAMKNQKAFIKNKKSIDSDSETSDDLDVSSEVKLAIVMMILTQTKIEPGNQKVMDTAYLPYNGLDFISDECEWGHCMTKASLVSPVTRKYDVIDQYVIVADEVIEQEVYGIDPSTHNLLLDSMPAELDWSLQEKTQSFGHWICKLGVPRISMCQGILKAMDKRPDDKYVAYRKGLGVVCNKEEGFAEDDFVVEFLGELLLMPRIRLTMPVEYVIHADLIVKQRVAMDEDLMHDNEYKLLNFVQDPEPQIPQPLPEPQPQPQPEMMVHLADLNPVVELYEVLPVAGFPYPPLVQDPEPQIPQPLPEPQPQPEMMVHLADFNPVVELDEVLPVAGFPYPPLAYQRRSEGAFADVESLALFTAFHLNGNVTDIDTLRDMFPYILGLRDNVSLNTKLRNSRNSAALHLHEKYVVSF</sequence>
<dbReference type="HOGENOM" id="CLU_435045_0_0_1"/>
<reference evidence="1 3" key="2">
    <citation type="journal article" date="2014" name="BMC Genomics">
        <title>An improved genome release (version Mt4.0) for the model legume Medicago truncatula.</title>
        <authorList>
            <person name="Tang H."/>
            <person name="Krishnakumar V."/>
            <person name="Bidwell S."/>
            <person name="Rosen B."/>
            <person name="Chan A."/>
            <person name="Zhou S."/>
            <person name="Gentzbittel L."/>
            <person name="Childs K.L."/>
            <person name="Yandell M."/>
            <person name="Gundlach H."/>
            <person name="Mayer K.F."/>
            <person name="Schwartz D.C."/>
            <person name="Town C.D."/>
        </authorList>
    </citation>
    <scope>GENOME REANNOTATION</scope>
    <source>
        <strain evidence="1">A17</strain>
        <strain evidence="2 3">cv. Jemalong A17</strain>
    </source>
</reference>
<evidence type="ECO:0000313" key="1">
    <source>
        <dbReference type="EMBL" id="KEH27782.1"/>
    </source>
</evidence>
<dbReference type="PANTHER" id="PTHR46655:SF1">
    <property type="entry name" value="HISTONE-LYSINE N-METHYLTRANSFERASE ATXR3"/>
    <property type="match status" value="1"/>
</dbReference>
<evidence type="ECO:0000313" key="3">
    <source>
        <dbReference type="Proteomes" id="UP000002051"/>
    </source>
</evidence>
<dbReference type="Proteomes" id="UP000002051">
    <property type="component" value="Chromosome 5"/>
</dbReference>
<name>A0A072UDU0_MEDTR</name>
<reference evidence="2" key="3">
    <citation type="submission" date="2015-04" db="UniProtKB">
        <authorList>
            <consortium name="EnsemblPlants"/>
        </authorList>
    </citation>
    <scope>IDENTIFICATION</scope>
    <source>
        <strain evidence="2">cv. Jemalong A17</strain>
    </source>
</reference>
<proteinExistence type="predicted"/>
<gene>
    <name evidence="1" type="ordered locus">MTR_5g037343</name>
</gene>
<keyword evidence="3" id="KW-1185">Reference proteome</keyword>
<dbReference type="EMBL" id="CM001221">
    <property type="protein sequence ID" value="KEH27782.1"/>
    <property type="molecule type" value="Genomic_DNA"/>
</dbReference>
<dbReference type="AlphaFoldDB" id="A0A072UDU0"/>
<dbReference type="STRING" id="3880.A0A072UDU0"/>
<organism evidence="1 3">
    <name type="scientific">Medicago truncatula</name>
    <name type="common">Barrel medic</name>
    <name type="synonym">Medicago tribuloides</name>
    <dbReference type="NCBI Taxonomy" id="3880"/>
    <lineage>
        <taxon>Eukaryota</taxon>
        <taxon>Viridiplantae</taxon>
        <taxon>Streptophyta</taxon>
        <taxon>Embryophyta</taxon>
        <taxon>Tracheophyta</taxon>
        <taxon>Spermatophyta</taxon>
        <taxon>Magnoliopsida</taxon>
        <taxon>eudicotyledons</taxon>
        <taxon>Gunneridae</taxon>
        <taxon>Pentapetalae</taxon>
        <taxon>rosids</taxon>
        <taxon>fabids</taxon>
        <taxon>Fabales</taxon>
        <taxon>Fabaceae</taxon>
        <taxon>Papilionoideae</taxon>
        <taxon>50 kb inversion clade</taxon>
        <taxon>NPAAA clade</taxon>
        <taxon>Hologalegina</taxon>
        <taxon>IRL clade</taxon>
        <taxon>Trifolieae</taxon>
        <taxon>Medicago</taxon>
    </lineage>
</organism>
<accession>A0A072UDU0</accession>
<dbReference type="PANTHER" id="PTHR46655">
    <property type="entry name" value="HISTONE-LYSINE N-METHYLTRANSFERASE ATXR3"/>
    <property type="match status" value="1"/>
</dbReference>
<dbReference type="EnsemblPlants" id="KEH27782">
    <property type="protein sequence ID" value="KEH27782"/>
    <property type="gene ID" value="MTR_5g037343"/>
</dbReference>
<reference evidence="1 3" key="1">
    <citation type="journal article" date="2011" name="Nature">
        <title>The Medicago genome provides insight into the evolution of rhizobial symbioses.</title>
        <authorList>
            <person name="Young N.D."/>
            <person name="Debelle F."/>
            <person name="Oldroyd G.E."/>
            <person name="Geurts R."/>
            <person name="Cannon S.B."/>
            <person name="Udvardi M.K."/>
            <person name="Benedito V.A."/>
            <person name="Mayer K.F."/>
            <person name="Gouzy J."/>
            <person name="Schoof H."/>
            <person name="Van de Peer Y."/>
            <person name="Proost S."/>
            <person name="Cook D.R."/>
            <person name="Meyers B.C."/>
            <person name="Spannagl M."/>
            <person name="Cheung F."/>
            <person name="De Mita S."/>
            <person name="Krishnakumar V."/>
            <person name="Gundlach H."/>
            <person name="Zhou S."/>
            <person name="Mudge J."/>
            <person name="Bharti A.K."/>
            <person name="Murray J.D."/>
            <person name="Naoumkina M.A."/>
            <person name="Rosen B."/>
            <person name="Silverstein K.A."/>
            <person name="Tang H."/>
            <person name="Rombauts S."/>
            <person name="Zhao P.X."/>
            <person name="Zhou P."/>
            <person name="Barbe V."/>
            <person name="Bardou P."/>
            <person name="Bechner M."/>
            <person name="Bellec A."/>
            <person name="Berger A."/>
            <person name="Berges H."/>
            <person name="Bidwell S."/>
            <person name="Bisseling T."/>
            <person name="Choisne N."/>
            <person name="Couloux A."/>
            <person name="Denny R."/>
            <person name="Deshpande S."/>
            <person name="Dai X."/>
            <person name="Doyle J.J."/>
            <person name="Dudez A.M."/>
            <person name="Farmer A.D."/>
            <person name="Fouteau S."/>
            <person name="Franken C."/>
            <person name="Gibelin C."/>
            <person name="Gish J."/>
            <person name="Goldstein S."/>
            <person name="Gonzalez A.J."/>
            <person name="Green P.J."/>
            <person name="Hallab A."/>
            <person name="Hartog M."/>
            <person name="Hua A."/>
            <person name="Humphray S.J."/>
            <person name="Jeong D.H."/>
            <person name="Jing Y."/>
            <person name="Jocker A."/>
            <person name="Kenton S.M."/>
            <person name="Kim D.J."/>
            <person name="Klee K."/>
            <person name="Lai H."/>
            <person name="Lang C."/>
            <person name="Lin S."/>
            <person name="Macmil S.L."/>
            <person name="Magdelenat G."/>
            <person name="Matthews L."/>
            <person name="McCorrison J."/>
            <person name="Monaghan E.L."/>
            <person name="Mun J.H."/>
            <person name="Najar F.Z."/>
            <person name="Nicholson C."/>
            <person name="Noirot C."/>
            <person name="O'Bleness M."/>
            <person name="Paule C.R."/>
            <person name="Poulain J."/>
            <person name="Prion F."/>
            <person name="Qin B."/>
            <person name="Qu C."/>
            <person name="Retzel E.F."/>
            <person name="Riddle C."/>
            <person name="Sallet E."/>
            <person name="Samain S."/>
            <person name="Samson N."/>
            <person name="Sanders I."/>
            <person name="Saurat O."/>
            <person name="Scarpelli C."/>
            <person name="Schiex T."/>
            <person name="Segurens B."/>
            <person name="Severin A.J."/>
            <person name="Sherrier D.J."/>
            <person name="Shi R."/>
            <person name="Sims S."/>
            <person name="Singer S.R."/>
            <person name="Sinharoy S."/>
            <person name="Sterck L."/>
            <person name="Viollet A."/>
            <person name="Wang B.B."/>
            <person name="Wang K."/>
            <person name="Wang M."/>
            <person name="Wang X."/>
            <person name="Warfsmann J."/>
            <person name="Weissenbach J."/>
            <person name="White D.D."/>
            <person name="White J.D."/>
            <person name="Wiley G.B."/>
            <person name="Wincker P."/>
            <person name="Xing Y."/>
            <person name="Yang L."/>
            <person name="Yao Z."/>
            <person name="Ying F."/>
            <person name="Zhai J."/>
            <person name="Zhou L."/>
            <person name="Zuber A."/>
            <person name="Denarie J."/>
            <person name="Dixon R.A."/>
            <person name="May G.D."/>
            <person name="Schwartz D.C."/>
            <person name="Rogers J."/>
            <person name="Quetier F."/>
            <person name="Town C.D."/>
            <person name="Roe B.A."/>
        </authorList>
    </citation>
    <scope>NUCLEOTIDE SEQUENCE [LARGE SCALE GENOMIC DNA]</scope>
    <source>
        <strain evidence="1">A17</strain>
        <strain evidence="2 3">cv. Jemalong A17</strain>
    </source>
</reference>